<proteinExistence type="predicted"/>
<dbReference type="AlphaFoldDB" id="A0A0B1T9U9"/>
<gene>
    <name evidence="2" type="ORF">OESDEN_05732</name>
</gene>
<keyword evidence="1" id="KW-0472">Membrane</keyword>
<evidence type="ECO:0000313" key="2">
    <source>
        <dbReference type="EMBL" id="KHJ94338.1"/>
    </source>
</evidence>
<feature type="transmembrane region" description="Helical" evidence="1">
    <location>
        <begin position="18"/>
        <end position="38"/>
    </location>
</feature>
<evidence type="ECO:0000313" key="3">
    <source>
        <dbReference type="Proteomes" id="UP000053660"/>
    </source>
</evidence>
<protein>
    <submittedName>
        <fullName evidence="2">Uncharacterized protein</fullName>
    </submittedName>
</protein>
<sequence length="56" mass="6291">MKDNILALGEVLTEKRPGWTRCCLIMSLMFVMVEFLALGRHVAAVSSCQKATIFME</sequence>
<evidence type="ECO:0000256" key="1">
    <source>
        <dbReference type="SAM" id="Phobius"/>
    </source>
</evidence>
<name>A0A0B1T9U9_OESDE</name>
<keyword evidence="1" id="KW-0812">Transmembrane</keyword>
<organism evidence="2 3">
    <name type="scientific">Oesophagostomum dentatum</name>
    <name type="common">Nodular worm</name>
    <dbReference type="NCBI Taxonomy" id="61180"/>
    <lineage>
        <taxon>Eukaryota</taxon>
        <taxon>Metazoa</taxon>
        <taxon>Ecdysozoa</taxon>
        <taxon>Nematoda</taxon>
        <taxon>Chromadorea</taxon>
        <taxon>Rhabditida</taxon>
        <taxon>Rhabditina</taxon>
        <taxon>Rhabditomorpha</taxon>
        <taxon>Strongyloidea</taxon>
        <taxon>Strongylidae</taxon>
        <taxon>Oesophagostomum</taxon>
    </lineage>
</organism>
<dbReference type="EMBL" id="KN550366">
    <property type="protein sequence ID" value="KHJ94338.1"/>
    <property type="molecule type" value="Genomic_DNA"/>
</dbReference>
<reference evidence="2 3" key="1">
    <citation type="submission" date="2014-03" db="EMBL/GenBank/DDBJ databases">
        <title>Draft genome of the hookworm Oesophagostomum dentatum.</title>
        <authorList>
            <person name="Mitreva M."/>
        </authorList>
    </citation>
    <scope>NUCLEOTIDE SEQUENCE [LARGE SCALE GENOMIC DNA]</scope>
    <source>
        <strain evidence="2 3">OD-Hann</strain>
    </source>
</reference>
<dbReference type="Proteomes" id="UP000053660">
    <property type="component" value="Unassembled WGS sequence"/>
</dbReference>
<accession>A0A0B1T9U9</accession>
<keyword evidence="1" id="KW-1133">Transmembrane helix</keyword>
<keyword evidence="3" id="KW-1185">Reference proteome</keyword>